<evidence type="ECO:0000313" key="1">
    <source>
        <dbReference type="EMBL" id="KAF2121638.1"/>
    </source>
</evidence>
<gene>
    <name evidence="1" type="ORF">BDV96DRAFT_609623</name>
</gene>
<proteinExistence type="predicted"/>
<dbReference type="OrthoDB" id="2150942at2759"/>
<dbReference type="EMBL" id="ML977312">
    <property type="protein sequence ID" value="KAF2121638.1"/>
    <property type="molecule type" value="Genomic_DNA"/>
</dbReference>
<keyword evidence="2" id="KW-1185">Reference proteome</keyword>
<dbReference type="Proteomes" id="UP000799770">
    <property type="component" value="Unassembled WGS sequence"/>
</dbReference>
<name>A0A6A5ZTJ9_9PLEO</name>
<dbReference type="AlphaFoldDB" id="A0A6A5ZTJ9"/>
<protein>
    <recommendedName>
        <fullName evidence="3">SGNH hydrolase-type esterase domain-containing protein</fullName>
    </recommendedName>
</protein>
<dbReference type="InterPro" id="IPR036514">
    <property type="entry name" value="SGNH_hydro_sf"/>
</dbReference>
<evidence type="ECO:0000313" key="2">
    <source>
        <dbReference type="Proteomes" id="UP000799770"/>
    </source>
</evidence>
<reference evidence="1" key="1">
    <citation type="journal article" date="2020" name="Stud. Mycol.">
        <title>101 Dothideomycetes genomes: a test case for predicting lifestyles and emergence of pathogens.</title>
        <authorList>
            <person name="Haridas S."/>
            <person name="Albert R."/>
            <person name="Binder M."/>
            <person name="Bloem J."/>
            <person name="Labutti K."/>
            <person name="Salamov A."/>
            <person name="Andreopoulos B."/>
            <person name="Baker S."/>
            <person name="Barry K."/>
            <person name="Bills G."/>
            <person name="Bluhm B."/>
            <person name="Cannon C."/>
            <person name="Castanera R."/>
            <person name="Culley D."/>
            <person name="Daum C."/>
            <person name="Ezra D."/>
            <person name="Gonzalez J."/>
            <person name="Henrissat B."/>
            <person name="Kuo A."/>
            <person name="Liang C."/>
            <person name="Lipzen A."/>
            <person name="Lutzoni F."/>
            <person name="Magnuson J."/>
            <person name="Mondo S."/>
            <person name="Nolan M."/>
            <person name="Ohm R."/>
            <person name="Pangilinan J."/>
            <person name="Park H.-J."/>
            <person name="Ramirez L."/>
            <person name="Alfaro M."/>
            <person name="Sun H."/>
            <person name="Tritt A."/>
            <person name="Yoshinaga Y."/>
            <person name="Zwiers L.-H."/>
            <person name="Turgeon B."/>
            <person name="Goodwin S."/>
            <person name="Spatafora J."/>
            <person name="Crous P."/>
            <person name="Grigoriev I."/>
        </authorList>
    </citation>
    <scope>NUCLEOTIDE SEQUENCE</scope>
    <source>
        <strain evidence="1">CBS 627.86</strain>
    </source>
</reference>
<evidence type="ECO:0008006" key="3">
    <source>
        <dbReference type="Google" id="ProtNLM"/>
    </source>
</evidence>
<accession>A0A6A5ZTJ9</accession>
<dbReference type="Gene3D" id="3.40.50.1110">
    <property type="entry name" value="SGNH hydrolase"/>
    <property type="match status" value="1"/>
</dbReference>
<sequence length="308" mass="34584">MSKTARKKKIGCSRFYQEWKGHPIEDLSTFRDITLAQRPDKPMIYLAGDSSLDNKAWVPSSGPGGDPLPVEPAEIYHQVLDKPRPKPDVAFWLNHMLGERATTINSSVEASMLRERNDTLLPHDEFIRDNIRPEDILIVSIGGNDVALRPSLSTIAHMLQLAWLTRRVSLENGSAGSLKYFQWLFGTKVQDYITRIVSKQKPKAVIVCMIYFPLESGAGPQQSWAEAQLKALGYNRWPSQLQTAIKRMYEIATCQIKIEGTQIIPCPLYEVLDGKTVGDYTARVEPSVEGGRKMAEKFVRLLGGVLDV</sequence>
<organism evidence="1 2">
    <name type="scientific">Lophiotrema nucula</name>
    <dbReference type="NCBI Taxonomy" id="690887"/>
    <lineage>
        <taxon>Eukaryota</taxon>
        <taxon>Fungi</taxon>
        <taxon>Dikarya</taxon>
        <taxon>Ascomycota</taxon>
        <taxon>Pezizomycotina</taxon>
        <taxon>Dothideomycetes</taxon>
        <taxon>Pleosporomycetidae</taxon>
        <taxon>Pleosporales</taxon>
        <taxon>Lophiotremataceae</taxon>
        <taxon>Lophiotrema</taxon>
    </lineage>
</organism>